<feature type="region of interest" description="Disordered" evidence="4">
    <location>
        <begin position="783"/>
        <end position="850"/>
    </location>
</feature>
<reference evidence="7 8" key="1">
    <citation type="journal article" date="2018" name="MBio">
        <title>Comparative Genomics Reveals the Core Gene Toolbox for the Fungus-Insect Symbiosis.</title>
        <authorList>
            <person name="Wang Y."/>
            <person name="Stata M."/>
            <person name="Wang W."/>
            <person name="Stajich J.E."/>
            <person name="White M.M."/>
            <person name="Moncalvo J.M."/>
        </authorList>
    </citation>
    <scope>NUCLEOTIDE SEQUENCE [LARGE SCALE GENOMIC DNA]</scope>
    <source>
        <strain evidence="7 8">AUS-77-4</strain>
    </source>
</reference>
<dbReference type="SUPFAM" id="SSF46689">
    <property type="entry name" value="Homeodomain-like"/>
    <property type="match status" value="1"/>
</dbReference>
<dbReference type="EMBL" id="MBFT01000133">
    <property type="protein sequence ID" value="PVU96765.1"/>
    <property type="molecule type" value="Genomic_DNA"/>
</dbReference>
<sequence>MVVTILHNQKLKKSQSDSYDASKTTILDENTNIFPNTTKTYNNFHQSISEKKPVAKYSFDTHKDDFYLPLSDSTANNTSQLKSSFSNSTFFTPELSSDTTFPNIKTDLDTRESYTNSNEIDSFSISPAKVLDKTQPESLSPTISTFYDLYSSDIQDMDIQSVSYSSEVSCSDMDISDSQEASSNNSNESNKMTTEHSLLKNQNLQREPSPKNIDSNLQEVTTDNQIKDTPQNIENTEPLCINNENLFNTEKPNLLGEDPAKDSNPKLTNNDKSIISFLDYEDGSFINNSEFALVFSTLSLLKQQVCQALSDLKSLEVLKDCALSNPSMYISSTLSGKSSYCYPKPQDIACIPAINLENHLKYASTEVLENCNAGFCEGLNKNNQKYDDQTDSNITSNEYIDVGSELSSSKYENNFAKNELIKSPKNNFDADKNSIQEDPFTSPKLESDSFLSVSNRSKSFKELSSIQSTNEISNTGNSTTQNNHCLLKNDSRFTKNSSSPSIGNNSAEFNNDIFGTEKLPIVNSNDNRDLINDKIIVNSPSTLHIDTDSGINDLANILVPSTLPSPLKIHSSDINENDINGEHLGDYPSKKIDESNPKIGISGSSSKPTSKNINNKISKSRAKYSESESSDFMPTTKRKTKKKHSRSRFIKYSRSSLKTKETLNSISRNSILTSTNFSNKLKKIPGINNINQRNPISKAVSSGYIPPPPSVYNKPWDDEEQARLQELLEIYPDEPISNNRWRKISEALGTRTMRQVASRVQKYFIKLNKAGLPIPGRLPDFSKWSSLDKNAKQKTSKTNTPRRKYDIDAVSETDSTSDQISRNSYKPAMSKSKSTIPYTGKKRGRKPKSVINPVSDYISEKNSEVDIKTSTQSTIDDWQRKEKSIFSDNENDYLIKNSQKFSNGDSINNTNLFKTPNQRIKSLSKSEKAPISKETVNARSRGRPPSKNKPAFGISSSYNDNNRIASQSLSKRHGINITEKLSKETSSVLESDVNVDDESDDFELPLSSLLETASMIIPTNSQPSLGQYNSKRNYSQTEQDNEDDFSDSIQSSSKNAHKNRNSVSSQSKKPLSVFAQSFYNSNGLSTDHLKKSLNSENSDNDKYNFIGDSYMYRKKRKSNNLSIQNHVEDVPASSKTKKNIFGFNSGSKKRESGYIHGFKLSTLTNTSNISVRKSVLHIGYCCDSCYAEPIVGTRWHCIDCSSSRSSAQLEKNSSQNLKSKGKAPKPLNDFDLCDDCMTENNAIINSMGNTGGSKKKAETEFIHNHKHRFIRITEPDFDPNPNIDLNSNTNLGDIIDPVNYMENDISHGLSTEAMSVSKSKGLEKKSSVYNHDNIDATNDEFDFAEIDSYQSTLSSVFKDYEYLA</sequence>
<dbReference type="PANTHER" id="PTHR22705">
    <property type="entry name" value="ZINC FINGER, ZZ DOMAIN CONTAINING 3"/>
    <property type="match status" value="1"/>
</dbReference>
<proteinExistence type="predicted"/>
<dbReference type="SMART" id="SM00717">
    <property type="entry name" value="SANT"/>
    <property type="match status" value="1"/>
</dbReference>
<dbReference type="InterPro" id="IPR043145">
    <property type="entry name" value="Znf_ZZ_sf"/>
</dbReference>
<dbReference type="Pfam" id="PF00249">
    <property type="entry name" value="Myb_DNA-binding"/>
    <property type="match status" value="1"/>
</dbReference>
<feature type="region of interest" description="Disordered" evidence="4">
    <location>
        <begin position="426"/>
        <end position="448"/>
    </location>
</feature>
<dbReference type="InterPro" id="IPR017930">
    <property type="entry name" value="Myb_dom"/>
</dbReference>
<feature type="domain" description="HTH myb-type" evidence="6">
    <location>
        <begin position="715"/>
        <end position="768"/>
    </location>
</feature>
<evidence type="ECO:0000256" key="1">
    <source>
        <dbReference type="ARBA" id="ARBA00022723"/>
    </source>
</evidence>
<name>A0A2T9YWR0_9FUNG</name>
<dbReference type="PROSITE" id="PS50090">
    <property type="entry name" value="MYB_LIKE"/>
    <property type="match status" value="1"/>
</dbReference>
<protein>
    <submittedName>
        <fullName evidence="7">Uncharacterized protein</fullName>
    </submittedName>
</protein>
<evidence type="ECO:0000259" key="6">
    <source>
        <dbReference type="PROSITE" id="PS51294"/>
    </source>
</evidence>
<dbReference type="InterPro" id="IPR037830">
    <property type="entry name" value="ZZZ3"/>
</dbReference>
<dbReference type="OrthoDB" id="424753at2759"/>
<dbReference type="PANTHER" id="PTHR22705:SF0">
    <property type="entry name" value="ZZ-TYPE ZINC FINGER-CONTAINING PROTEIN 3"/>
    <property type="match status" value="1"/>
</dbReference>
<organism evidence="7 8">
    <name type="scientific">Furculomyces boomerangus</name>
    <dbReference type="NCBI Taxonomy" id="61424"/>
    <lineage>
        <taxon>Eukaryota</taxon>
        <taxon>Fungi</taxon>
        <taxon>Fungi incertae sedis</taxon>
        <taxon>Zoopagomycota</taxon>
        <taxon>Kickxellomycotina</taxon>
        <taxon>Harpellomycetes</taxon>
        <taxon>Harpellales</taxon>
        <taxon>Harpellaceae</taxon>
        <taxon>Furculomyces</taxon>
    </lineage>
</organism>
<feature type="domain" description="Myb-like" evidence="5">
    <location>
        <begin position="708"/>
        <end position="764"/>
    </location>
</feature>
<evidence type="ECO:0000313" key="8">
    <source>
        <dbReference type="Proteomes" id="UP000245699"/>
    </source>
</evidence>
<gene>
    <name evidence="7" type="ORF">BB559_002271</name>
</gene>
<feature type="region of interest" description="Disordered" evidence="4">
    <location>
        <begin position="1019"/>
        <end position="1067"/>
    </location>
</feature>
<dbReference type="InterPro" id="IPR009057">
    <property type="entry name" value="Homeodomain-like_sf"/>
</dbReference>
<dbReference type="Proteomes" id="UP000245699">
    <property type="component" value="Unassembled WGS sequence"/>
</dbReference>
<keyword evidence="3" id="KW-0862">Zinc</keyword>
<dbReference type="Gene3D" id="1.10.10.60">
    <property type="entry name" value="Homeodomain-like"/>
    <property type="match status" value="1"/>
</dbReference>
<keyword evidence="1" id="KW-0479">Metal-binding</keyword>
<feature type="region of interest" description="Disordered" evidence="4">
    <location>
        <begin position="578"/>
        <end position="649"/>
    </location>
</feature>
<dbReference type="InterPro" id="IPR001005">
    <property type="entry name" value="SANT/Myb"/>
</dbReference>
<dbReference type="GO" id="GO:0008270">
    <property type="term" value="F:zinc ion binding"/>
    <property type="evidence" value="ECO:0007669"/>
    <property type="project" value="UniProtKB-KW"/>
</dbReference>
<dbReference type="STRING" id="61424.A0A2T9YWR0"/>
<evidence type="ECO:0000256" key="4">
    <source>
        <dbReference type="SAM" id="MobiDB-lite"/>
    </source>
</evidence>
<comment type="caution">
    <text evidence="7">The sequence shown here is derived from an EMBL/GenBank/DDBJ whole genome shotgun (WGS) entry which is preliminary data.</text>
</comment>
<accession>A0A2T9YWR0</accession>
<feature type="region of interest" description="Disordered" evidence="4">
    <location>
        <begin position="919"/>
        <end position="961"/>
    </location>
</feature>
<dbReference type="Gene3D" id="3.30.60.90">
    <property type="match status" value="1"/>
</dbReference>
<feature type="compositionally biased region" description="Polar residues" evidence="4">
    <location>
        <begin position="812"/>
        <end position="824"/>
    </location>
</feature>
<feature type="compositionally biased region" description="Polar residues" evidence="4">
    <location>
        <begin position="602"/>
        <end position="617"/>
    </location>
</feature>
<keyword evidence="8" id="KW-1185">Reference proteome</keyword>
<evidence type="ECO:0000259" key="5">
    <source>
        <dbReference type="PROSITE" id="PS50090"/>
    </source>
</evidence>
<evidence type="ECO:0000313" key="7">
    <source>
        <dbReference type="EMBL" id="PVU96765.1"/>
    </source>
</evidence>
<dbReference type="CDD" id="cd00167">
    <property type="entry name" value="SANT"/>
    <property type="match status" value="1"/>
</dbReference>
<evidence type="ECO:0000256" key="2">
    <source>
        <dbReference type="ARBA" id="ARBA00022771"/>
    </source>
</evidence>
<feature type="region of interest" description="Disordered" evidence="4">
    <location>
        <begin position="170"/>
        <end position="196"/>
    </location>
</feature>
<feature type="compositionally biased region" description="Basic residues" evidence="4">
    <location>
        <begin position="636"/>
        <end position="649"/>
    </location>
</feature>
<dbReference type="SUPFAM" id="SSF57850">
    <property type="entry name" value="RING/U-box"/>
    <property type="match status" value="1"/>
</dbReference>
<feature type="compositionally biased region" description="Basic and acidic residues" evidence="4">
    <location>
        <begin position="580"/>
        <end position="596"/>
    </location>
</feature>
<dbReference type="PROSITE" id="PS51294">
    <property type="entry name" value="HTH_MYB"/>
    <property type="match status" value="1"/>
</dbReference>
<evidence type="ECO:0000256" key="3">
    <source>
        <dbReference type="ARBA" id="ARBA00022833"/>
    </source>
</evidence>
<keyword evidence="2" id="KW-0863">Zinc-finger</keyword>
<feature type="compositionally biased region" description="Polar residues" evidence="4">
    <location>
        <begin position="1019"/>
        <end position="1038"/>
    </location>
</feature>